<dbReference type="Pfam" id="PF13991">
    <property type="entry name" value="BssS"/>
    <property type="match status" value="1"/>
</dbReference>
<evidence type="ECO:0000313" key="2">
    <source>
        <dbReference type="Proteomes" id="UP000255129"/>
    </source>
</evidence>
<protein>
    <submittedName>
        <fullName evidence="1">Biofilm formation regulatory protein BssS</fullName>
    </submittedName>
</protein>
<accession>A0A379G4Q2</accession>
<proteinExistence type="predicted"/>
<evidence type="ECO:0000313" key="1">
    <source>
        <dbReference type="EMBL" id="SUC35852.1"/>
    </source>
</evidence>
<dbReference type="OrthoDB" id="6542252at2"/>
<dbReference type="RefSeq" id="WP_115164419.1">
    <property type="nucleotide sequence ID" value="NZ_UGUA01000002.1"/>
</dbReference>
<dbReference type="EMBL" id="UGUA01000002">
    <property type="protein sequence ID" value="SUC35852.1"/>
    <property type="molecule type" value="Genomic_DNA"/>
</dbReference>
<sequence length="83" mass="9306">MSKKDDIPVFPISGYQIGPLKGYDALVMKLQYLSSPMQSLDQAQETNFFALSPDVVRGIISDLQKHLETLEKSEIQSPQGKKH</sequence>
<dbReference type="AlphaFoldDB" id="A0A379G4Q2"/>
<gene>
    <name evidence="1" type="ORF">NCTC12026_02253</name>
</gene>
<name>A0A379G4Q2_9GAMM</name>
<dbReference type="InterPro" id="IPR025730">
    <property type="entry name" value="Biofilm_BssS"/>
</dbReference>
<organism evidence="1 2">
    <name type="scientific">Providencia rustigianii</name>
    <dbReference type="NCBI Taxonomy" id="158850"/>
    <lineage>
        <taxon>Bacteria</taxon>
        <taxon>Pseudomonadati</taxon>
        <taxon>Pseudomonadota</taxon>
        <taxon>Gammaproteobacteria</taxon>
        <taxon>Enterobacterales</taxon>
        <taxon>Morganellaceae</taxon>
        <taxon>Providencia</taxon>
    </lineage>
</organism>
<reference evidence="1 2" key="1">
    <citation type="submission" date="2018-06" db="EMBL/GenBank/DDBJ databases">
        <authorList>
            <consortium name="Pathogen Informatics"/>
            <person name="Doyle S."/>
        </authorList>
    </citation>
    <scope>NUCLEOTIDE SEQUENCE [LARGE SCALE GENOMIC DNA]</scope>
    <source>
        <strain evidence="1 2">NCTC12026</strain>
    </source>
</reference>
<dbReference type="Proteomes" id="UP000255129">
    <property type="component" value="Unassembled WGS sequence"/>
</dbReference>